<proteinExistence type="predicted"/>
<evidence type="ECO:0000313" key="3">
    <source>
        <dbReference type="EMBL" id="PWD99840.1"/>
    </source>
</evidence>
<dbReference type="Proteomes" id="UP000244956">
    <property type="component" value="Unassembled WGS sequence"/>
</dbReference>
<dbReference type="SUPFAM" id="SSF53474">
    <property type="entry name" value="alpha/beta-Hydrolases"/>
    <property type="match status" value="1"/>
</dbReference>
<dbReference type="PANTHER" id="PTHR46118">
    <property type="entry name" value="PROTEIN ABHD11"/>
    <property type="match status" value="1"/>
</dbReference>
<keyword evidence="4" id="KW-1185">Reference proteome</keyword>
<protein>
    <submittedName>
        <fullName evidence="3">Alpha/beta hydrolase</fullName>
    </submittedName>
</protein>
<dbReference type="RefSeq" id="WP_109263941.1">
    <property type="nucleotide sequence ID" value="NZ_QEWP01000005.1"/>
</dbReference>
<dbReference type="InterPro" id="IPR000073">
    <property type="entry name" value="AB_hydrolase_1"/>
</dbReference>
<evidence type="ECO:0000313" key="4">
    <source>
        <dbReference type="Proteomes" id="UP000244956"/>
    </source>
</evidence>
<gene>
    <name evidence="3" type="ORF">DDZ16_08065</name>
</gene>
<evidence type="ECO:0000259" key="2">
    <source>
        <dbReference type="Pfam" id="PF00561"/>
    </source>
</evidence>
<dbReference type="OrthoDB" id="9808398at2"/>
<dbReference type="Pfam" id="PF00561">
    <property type="entry name" value="Abhydrolase_1"/>
    <property type="match status" value="1"/>
</dbReference>
<dbReference type="PRINTS" id="PR00111">
    <property type="entry name" value="ABHYDROLASE"/>
</dbReference>
<dbReference type="PANTHER" id="PTHR46118:SF4">
    <property type="entry name" value="PROTEIN ABHD11"/>
    <property type="match status" value="1"/>
</dbReference>
<feature type="domain" description="AB hydrolase-1" evidence="2">
    <location>
        <begin position="14"/>
        <end position="255"/>
    </location>
</feature>
<reference evidence="3 4" key="1">
    <citation type="submission" date="2018-05" db="EMBL/GenBank/DDBJ databases">
        <title>Marinilabilia rubrum sp. nov., isolated from saltern sediment.</title>
        <authorList>
            <person name="Zhang R."/>
        </authorList>
    </citation>
    <scope>NUCLEOTIDE SEQUENCE [LARGE SCALE GENOMIC DNA]</scope>
    <source>
        <strain evidence="3 4">WTE16</strain>
    </source>
</reference>
<dbReference type="PRINTS" id="PR00412">
    <property type="entry name" value="EPOXHYDRLASE"/>
</dbReference>
<organism evidence="3 4">
    <name type="scientific">Marinilabilia rubra</name>
    <dbReference type="NCBI Taxonomy" id="2162893"/>
    <lineage>
        <taxon>Bacteria</taxon>
        <taxon>Pseudomonadati</taxon>
        <taxon>Bacteroidota</taxon>
        <taxon>Bacteroidia</taxon>
        <taxon>Marinilabiliales</taxon>
        <taxon>Marinilabiliaceae</taxon>
        <taxon>Marinilabilia</taxon>
    </lineage>
</organism>
<accession>A0A2U2B9U2</accession>
<dbReference type="Gene3D" id="3.40.50.1820">
    <property type="entry name" value="alpha/beta hydrolase"/>
    <property type="match status" value="1"/>
</dbReference>
<evidence type="ECO:0000256" key="1">
    <source>
        <dbReference type="ARBA" id="ARBA00022801"/>
    </source>
</evidence>
<keyword evidence="1 3" id="KW-0378">Hydrolase</keyword>
<dbReference type="EMBL" id="QEWP01000005">
    <property type="protein sequence ID" value="PWD99840.1"/>
    <property type="molecule type" value="Genomic_DNA"/>
</dbReference>
<sequence length="267" mass="30658">MELFFREKGQGNRTIIIVHGLYGASDNWLSVARELENDFRVIMVDQRNHGKSPHSEEHTYKTMADDLNQLMDKLNLEKAIMIGHSMGGKTVMRFCLEHPEKVEKMIVVDIAPKSYDSFSNYAEVTANHKKIIEALAAIDPSQYGERKDIDKALSGSFPDKRLRAFLMKNLRREKNGTYSWQLNLEALKNNMQEIMDGFSNLNKGESEKMPETVFIKGENSPYINEDDTIFINNLFPGSQIVNIPEAGHWVHAEKPELFIKTIRYFLG</sequence>
<dbReference type="GO" id="GO:0016787">
    <property type="term" value="F:hydrolase activity"/>
    <property type="evidence" value="ECO:0007669"/>
    <property type="project" value="UniProtKB-KW"/>
</dbReference>
<name>A0A2U2B9U2_9BACT</name>
<dbReference type="InterPro" id="IPR000639">
    <property type="entry name" value="Epox_hydrolase-like"/>
</dbReference>
<dbReference type="InterPro" id="IPR029058">
    <property type="entry name" value="AB_hydrolase_fold"/>
</dbReference>
<comment type="caution">
    <text evidence="3">The sequence shown here is derived from an EMBL/GenBank/DDBJ whole genome shotgun (WGS) entry which is preliminary data.</text>
</comment>
<dbReference type="AlphaFoldDB" id="A0A2U2B9U2"/>